<evidence type="ECO:0000313" key="2">
    <source>
        <dbReference type="Proteomes" id="UP001595868"/>
    </source>
</evidence>
<gene>
    <name evidence="1" type="ORF">ACFOX0_31590</name>
</gene>
<proteinExistence type="predicted"/>
<comment type="caution">
    <text evidence="1">The sequence shown here is derived from an EMBL/GenBank/DDBJ whole genome shotgun (WGS) entry which is preliminary data.</text>
</comment>
<dbReference type="RefSeq" id="WP_377552863.1">
    <property type="nucleotide sequence ID" value="NZ_JBHSBN010000042.1"/>
</dbReference>
<sequence length="103" mass="11082">MRAAELLGRTAFDRSGRRLGRVVDIVVCPGGPHGRLRIRGLVVAPHWYGRLIGPDREAAGPWLVSALARLLRHGGFEVPLAELRLDPPVPDLPLPGGADRQAG</sequence>
<name>A0ABV8KW67_9ACTN</name>
<dbReference type="EMBL" id="JBHSBN010000042">
    <property type="protein sequence ID" value="MFC4110449.1"/>
    <property type="molecule type" value="Genomic_DNA"/>
</dbReference>
<evidence type="ECO:0000313" key="1">
    <source>
        <dbReference type="EMBL" id="MFC4110449.1"/>
    </source>
</evidence>
<organism evidence="1 2">
    <name type="scientific">Micromonospora zhanjiangensis</name>
    <dbReference type="NCBI Taxonomy" id="1522057"/>
    <lineage>
        <taxon>Bacteria</taxon>
        <taxon>Bacillati</taxon>
        <taxon>Actinomycetota</taxon>
        <taxon>Actinomycetes</taxon>
        <taxon>Micromonosporales</taxon>
        <taxon>Micromonosporaceae</taxon>
        <taxon>Micromonospora</taxon>
    </lineage>
</organism>
<accession>A0ABV8KW67</accession>
<keyword evidence="2" id="KW-1185">Reference proteome</keyword>
<reference evidence="2" key="1">
    <citation type="journal article" date="2019" name="Int. J. Syst. Evol. Microbiol.">
        <title>The Global Catalogue of Microorganisms (GCM) 10K type strain sequencing project: providing services to taxonomists for standard genome sequencing and annotation.</title>
        <authorList>
            <consortium name="The Broad Institute Genomics Platform"/>
            <consortium name="The Broad Institute Genome Sequencing Center for Infectious Disease"/>
            <person name="Wu L."/>
            <person name="Ma J."/>
        </authorList>
    </citation>
    <scope>NUCLEOTIDE SEQUENCE [LARGE SCALE GENOMIC DNA]</scope>
    <source>
        <strain evidence="2">2902at01</strain>
    </source>
</reference>
<dbReference type="Proteomes" id="UP001595868">
    <property type="component" value="Unassembled WGS sequence"/>
</dbReference>
<protein>
    <submittedName>
        <fullName evidence="1">PRC-barrel domain containing protein</fullName>
    </submittedName>
</protein>